<dbReference type="Pfam" id="PF07727">
    <property type="entry name" value="RVT_2"/>
    <property type="match status" value="1"/>
</dbReference>
<reference evidence="5" key="1">
    <citation type="journal article" date="2022" name="Int. J. Mol. Sci.">
        <title>Draft Genome of Tanacetum Coccineum: Genomic Comparison of Closely Related Tanacetum-Family Plants.</title>
        <authorList>
            <person name="Yamashiro T."/>
            <person name="Shiraishi A."/>
            <person name="Nakayama K."/>
            <person name="Satake H."/>
        </authorList>
    </citation>
    <scope>NUCLEOTIDE SEQUENCE</scope>
</reference>
<keyword evidence="1" id="KW-0175">Coiled coil</keyword>
<feature type="domain" description="Reverse transcriptase Ty1/copia-type" evidence="4">
    <location>
        <begin position="675"/>
        <end position="765"/>
    </location>
</feature>
<dbReference type="EMBL" id="BQNB010016615">
    <property type="protein sequence ID" value="GJT53751.1"/>
    <property type="molecule type" value="Genomic_DNA"/>
</dbReference>
<evidence type="ECO:0000259" key="4">
    <source>
        <dbReference type="Pfam" id="PF07727"/>
    </source>
</evidence>
<feature type="region of interest" description="Disordered" evidence="2">
    <location>
        <begin position="642"/>
        <end position="672"/>
    </location>
</feature>
<dbReference type="PANTHER" id="PTHR11439">
    <property type="entry name" value="GAG-POL-RELATED RETROTRANSPOSON"/>
    <property type="match status" value="1"/>
</dbReference>
<feature type="compositionally biased region" description="Basic and acidic residues" evidence="2">
    <location>
        <begin position="642"/>
        <end position="652"/>
    </location>
</feature>
<keyword evidence="3" id="KW-0472">Membrane</keyword>
<feature type="transmembrane region" description="Helical" evidence="3">
    <location>
        <begin position="16"/>
        <end position="37"/>
    </location>
</feature>
<feature type="transmembrane region" description="Helical" evidence="3">
    <location>
        <begin position="49"/>
        <end position="68"/>
    </location>
</feature>
<comment type="caution">
    <text evidence="5">The sequence shown here is derived from an EMBL/GenBank/DDBJ whole genome shotgun (WGS) entry which is preliminary data.</text>
</comment>
<keyword evidence="3" id="KW-1133">Transmembrane helix</keyword>
<feature type="coiled-coil region" evidence="1">
    <location>
        <begin position="412"/>
        <end position="446"/>
    </location>
</feature>
<evidence type="ECO:0000256" key="1">
    <source>
        <dbReference type="SAM" id="Coils"/>
    </source>
</evidence>
<protein>
    <submittedName>
        <fullName evidence="5">Retrovirus-related pol polyprotein from transposon TNT 1-94</fullName>
    </submittedName>
</protein>
<gene>
    <name evidence="5" type="ORF">Tco_0988805</name>
</gene>
<keyword evidence="3" id="KW-0812">Transmembrane</keyword>
<evidence type="ECO:0000313" key="6">
    <source>
        <dbReference type="Proteomes" id="UP001151760"/>
    </source>
</evidence>
<keyword evidence="6" id="KW-1185">Reference proteome</keyword>
<evidence type="ECO:0000256" key="3">
    <source>
        <dbReference type="SAM" id="Phobius"/>
    </source>
</evidence>
<proteinExistence type="predicted"/>
<accession>A0ABQ5ERX8</accession>
<name>A0ABQ5ERX8_9ASTR</name>
<sequence>MKVEAKSSSSGSCGKFIEVVIMLIMIGSYYCFIHGYYCSTTINTALTKLMLLHRLLLFIVTTGLVMLYTTVSHFSDARPGWLTTGILLLCWLVLHTVLMVDYNTFGQEMVNILVSGEAYNKVFNHLDMLHALLEVKEEKLARKNVLKGKRKGWMVIMDVKKTQTRTIIKQQYENLNGSSSEGLDQTYDRLQKLISQLEILGETISQEDMNLKFLRSLPSEWKTHTLIWRNKPDLDTLSMDDLYNNLKIYETEVKGSSGSNQNLQNVAFVSSNNFGSSNQAYGSNSANTDSISDVKRMGSKSGRWLCCLLRDRRFLRLKGENMIREPVRRNVTVETIETKALVAQDGLGYDWSDQVEEGPTNFALMAYTSSGAYKAGLESVEARLDVYKKNEVVFEEDIKILKLDIKLRDTALTEFKKKFEKAEKERDDLKLTLEKFENSSKNLSKLLDSQVCDKFKTSVGFDSQVVDSQVFDSQENDRYKTSEGYHAVPLPYTGNFMPPKSDLVLADEDEYVFSDGYPTTELKGKRVIDSGCSRHMTGNKSYLSDYEETPNIAGNGPNLRFDIDALTKSMNYKPVVAGNQTNGKPGCDPFYKKKENIDAGQAGKKTVSSQEYILLPLLTSDLSLSKGSKDSPDAGFKPLREEEKMDAEHPENENSEVPNTEEPRVNQEQDESINRYTQEEGIDYDEVFALVARIEQIRLFLSMMPHSKTFVVFQMDVKSVILYGKIKRKLCLAPTLQGLKIYKFLTKFTRLLEKELYGLHQKPRVGASLDRKSTTRGCQFIGRRLISWRSKKQTIVSNSTTEAEYVAASSCYETVIKEWEDRMRRAATTASRLEAEQDSEAQIRFEAASKQSNDLPLLRVNTLGSGEDSMKLKELMEFCTKLPERALDLA</sequence>
<dbReference type="Proteomes" id="UP001151760">
    <property type="component" value="Unassembled WGS sequence"/>
</dbReference>
<organism evidence="5 6">
    <name type="scientific">Tanacetum coccineum</name>
    <dbReference type="NCBI Taxonomy" id="301880"/>
    <lineage>
        <taxon>Eukaryota</taxon>
        <taxon>Viridiplantae</taxon>
        <taxon>Streptophyta</taxon>
        <taxon>Embryophyta</taxon>
        <taxon>Tracheophyta</taxon>
        <taxon>Spermatophyta</taxon>
        <taxon>Magnoliopsida</taxon>
        <taxon>eudicotyledons</taxon>
        <taxon>Gunneridae</taxon>
        <taxon>Pentapetalae</taxon>
        <taxon>asterids</taxon>
        <taxon>campanulids</taxon>
        <taxon>Asterales</taxon>
        <taxon>Asteraceae</taxon>
        <taxon>Asteroideae</taxon>
        <taxon>Anthemideae</taxon>
        <taxon>Anthemidinae</taxon>
        <taxon>Tanacetum</taxon>
    </lineage>
</organism>
<dbReference type="Pfam" id="PF14223">
    <property type="entry name" value="Retrotran_gag_2"/>
    <property type="match status" value="1"/>
</dbReference>
<evidence type="ECO:0000256" key="2">
    <source>
        <dbReference type="SAM" id="MobiDB-lite"/>
    </source>
</evidence>
<reference evidence="5" key="2">
    <citation type="submission" date="2022-01" db="EMBL/GenBank/DDBJ databases">
        <authorList>
            <person name="Yamashiro T."/>
            <person name="Shiraishi A."/>
            <person name="Satake H."/>
            <person name="Nakayama K."/>
        </authorList>
    </citation>
    <scope>NUCLEOTIDE SEQUENCE</scope>
</reference>
<dbReference type="CDD" id="cd09272">
    <property type="entry name" value="RNase_HI_RT_Ty1"/>
    <property type="match status" value="1"/>
</dbReference>
<evidence type="ECO:0000313" key="5">
    <source>
        <dbReference type="EMBL" id="GJT53751.1"/>
    </source>
</evidence>
<dbReference type="InterPro" id="IPR013103">
    <property type="entry name" value="RVT_2"/>
</dbReference>
<dbReference type="PANTHER" id="PTHR11439:SF495">
    <property type="entry name" value="REVERSE TRANSCRIPTASE, RNA-DEPENDENT DNA POLYMERASE-RELATED"/>
    <property type="match status" value="1"/>
</dbReference>